<dbReference type="GO" id="GO:0004668">
    <property type="term" value="F:protein-arginine deiminase activity"/>
    <property type="evidence" value="ECO:0007669"/>
    <property type="project" value="InterPro"/>
</dbReference>
<dbReference type="RefSeq" id="WP_133331336.1">
    <property type="nucleotide sequence ID" value="NZ_SMYL01000020.1"/>
</dbReference>
<comment type="caution">
    <text evidence="3">The sequence shown here is derived from an EMBL/GenBank/DDBJ whole genome shotgun (WGS) entry which is preliminary data.</text>
</comment>
<protein>
    <submittedName>
        <fullName evidence="3">Agmatine deiminase family protein</fullName>
    </submittedName>
</protein>
<reference evidence="3 4" key="1">
    <citation type="submission" date="2019-03" db="EMBL/GenBank/DDBJ databases">
        <title>Sapientia aquatica gen. nov., sp. nov., isolated from a crater lake.</title>
        <authorList>
            <person name="Felfoldi T."/>
            <person name="Szabo A."/>
            <person name="Toth E."/>
            <person name="Schumann P."/>
            <person name="Keki Z."/>
            <person name="Marialigeti K."/>
            <person name="Mathe I."/>
        </authorList>
    </citation>
    <scope>NUCLEOTIDE SEQUENCE [LARGE SCALE GENOMIC DNA]</scope>
    <source>
        <strain evidence="3 4">SA-152</strain>
    </source>
</reference>
<evidence type="ECO:0000256" key="2">
    <source>
        <dbReference type="SAM" id="MobiDB-lite"/>
    </source>
</evidence>
<dbReference type="Pfam" id="PF04371">
    <property type="entry name" value="PAD_porph"/>
    <property type="match status" value="1"/>
</dbReference>
<dbReference type="OrthoDB" id="9808013at2"/>
<dbReference type="GO" id="GO:0009446">
    <property type="term" value="P:putrescine biosynthetic process"/>
    <property type="evidence" value="ECO:0007669"/>
    <property type="project" value="InterPro"/>
</dbReference>
<dbReference type="InterPro" id="IPR007466">
    <property type="entry name" value="Peptidyl-Arg-deiminase_porph"/>
</dbReference>
<organism evidence="3 4">
    <name type="scientific">Sapientia aquatica</name>
    <dbReference type="NCBI Taxonomy" id="1549640"/>
    <lineage>
        <taxon>Bacteria</taxon>
        <taxon>Pseudomonadati</taxon>
        <taxon>Pseudomonadota</taxon>
        <taxon>Betaproteobacteria</taxon>
        <taxon>Burkholderiales</taxon>
        <taxon>Oxalobacteraceae</taxon>
        <taxon>Sapientia</taxon>
    </lineage>
</organism>
<name>A0A4R5VMY8_9BURK</name>
<evidence type="ECO:0000313" key="3">
    <source>
        <dbReference type="EMBL" id="TDK59652.1"/>
    </source>
</evidence>
<feature type="region of interest" description="Disordered" evidence="2">
    <location>
        <begin position="42"/>
        <end position="61"/>
    </location>
</feature>
<dbReference type="AlphaFoldDB" id="A0A4R5VMY8"/>
<dbReference type="PANTHER" id="PTHR31377">
    <property type="entry name" value="AGMATINE DEIMINASE-RELATED"/>
    <property type="match status" value="1"/>
</dbReference>
<evidence type="ECO:0000313" key="4">
    <source>
        <dbReference type="Proteomes" id="UP000294829"/>
    </source>
</evidence>
<keyword evidence="4" id="KW-1185">Reference proteome</keyword>
<dbReference type="Gene3D" id="3.75.10.10">
    <property type="entry name" value="L-arginine/glycine Amidinotransferase, Chain A"/>
    <property type="match status" value="1"/>
</dbReference>
<gene>
    <name evidence="3" type="ORF">E2I14_18570</name>
</gene>
<feature type="compositionally biased region" description="Pro residues" evidence="2">
    <location>
        <begin position="49"/>
        <end position="59"/>
    </location>
</feature>
<accession>A0A4R5VMY8</accession>
<proteinExistence type="predicted"/>
<dbReference type="EMBL" id="SMYL01000020">
    <property type="protein sequence ID" value="TDK59652.1"/>
    <property type="molecule type" value="Genomic_DNA"/>
</dbReference>
<keyword evidence="1" id="KW-0378">Hydrolase</keyword>
<dbReference type="Proteomes" id="UP000294829">
    <property type="component" value="Unassembled WGS sequence"/>
</dbReference>
<sequence>MTMTYPTQSNKTTDIINKQRRNLMQLAAMVAMYPLTGCGGGGSANAEPAPAPTPSPAPAPASKFYVPDENTPHTRTWMAWPASDIIWGSQLAGIQTDIALLARTIAKYEPVYMVVNGTNNASIAQSMIGTTPFPVTLIPTIANDDCWMRDTGAVFRKDGAGNLNCFGLNFNGWGNHQTHANDALVAKQVAAYLGLNFTASTVVGEGGGVVEDGEGTLLANESSWVNANRNPGLTRDQIEAELLKQYSATKMIWCKGVIGQDVTDDHCDATVMFTQPGTVVVHVPDAADNDAFAANAAQWLQTLSTSTDAKGRAFNIIKLQAPKAATATTLASYINMCVTNNAVINVAIGAICNDPAKDVAVKVQLAAAYPGRTVEMLNLPTLYGSGGGGIHCVTQQQPVP</sequence>
<dbReference type="SUPFAM" id="SSF55909">
    <property type="entry name" value="Pentein"/>
    <property type="match status" value="1"/>
</dbReference>
<dbReference type="PANTHER" id="PTHR31377:SF0">
    <property type="entry name" value="AGMATINE DEIMINASE-RELATED"/>
    <property type="match status" value="1"/>
</dbReference>
<dbReference type="GO" id="GO:0047632">
    <property type="term" value="F:agmatine deiminase activity"/>
    <property type="evidence" value="ECO:0007669"/>
    <property type="project" value="TreeGrafter"/>
</dbReference>
<evidence type="ECO:0000256" key="1">
    <source>
        <dbReference type="ARBA" id="ARBA00022801"/>
    </source>
</evidence>